<keyword evidence="4" id="KW-1185">Reference proteome</keyword>
<evidence type="ECO:0000313" key="2">
    <source>
        <dbReference type="EMBL" id="AZQ92308.1"/>
    </source>
</evidence>
<dbReference type="RefSeq" id="WP_013107953.1">
    <property type="nucleotide sequence ID" value="NZ_CP007669.1"/>
</dbReference>
<evidence type="ECO:0000313" key="5">
    <source>
        <dbReference type="Proteomes" id="UP000280228"/>
    </source>
</evidence>
<feature type="region of interest" description="Disordered" evidence="1">
    <location>
        <begin position="1"/>
        <end position="42"/>
    </location>
</feature>
<sequence length="42" mass="4826">MNRPSPDERFFNQKGRLWHSPNTPNAKYTPIPKDATPMSVVV</sequence>
<name>A0A3Q9GA02_MORCA</name>
<dbReference type="Proteomes" id="UP000280228">
    <property type="component" value="Chromosome"/>
</dbReference>
<dbReference type="AlphaFoldDB" id="A0A3Q9GA02"/>
<organism evidence="2 5">
    <name type="scientific">Moraxella catarrhalis</name>
    <name type="common">Branhamella catarrhalis</name>
    <dbReference type="NCBI Taxonomy" id="480"/>
    <lineage>
        <taxon>Bacteria</taxon>
        <taxon>Pseudomonadati</taxon>
        <taxon>Pseudomonadota</taxon>
        <taxon>Gammaproteobacteria</taxon>
        <taxon>Moraxellales</taxon>
        <taxon>Moraxellaceae</taxon>
        <taxon>Moraxella</taxon>
    </lineage>
</organism>
<evidence type="ECO:0000313" key="3">
    <source>
        <dbReference type="EMBL" id="RUO17880.1"/>
    </source>
</evidence>
<gene>
    <name evidence="2" type="ORF">EJK53_1111</name>
    <name evidence="3" type="ORF">EJK54_1584</name>
</gene>
<accession>A0A3Q9GA02</accession>
<evidence type="ECO:0000256" key="1">
    <source>
        <dbReference type="SAM" id="MobiDB-lite"/>
    </source>
</evidence>
<dbReference type="EMBL" id="CP034662">
    <property type="protein sequence ID" value="AZQ92308.1"/>
    <property type="molecule type" value="Genomic_DNA"/>
</dbReference>
<proteinExistence type="predicted"/>
<evidence type="ECO:0000313" key="4">
    <source>
        <dbReference type="Proteomes" id="UP000268436"/>
    </source>
</evidence>
<reference evidence="4 5" key="1">
    <citation type="submission" date="2018-12" db="EMBL/GenBank/DDBJ databases">
        <title>Persistence of Moraxella catarrhalis in Chronic Obstructive Pulmonary Disease and Regulation of the Hag/MID Adhesin.</title>
        <authorList>
            <person name="Murphy T."/>
            <person name="Zhao X."/>
            <person name="Vyas G."/>
            <person name="Aluvathingal J."/>
            <person name="Nadendla S."/>
            <person name="Tallon L."/>
            <person name="Tettelin H."/>
        </authorList>
    </citation>
    <scope>NUCLEOTIDE SEQUENCE [LARGE SCALE GENOMIC DNA]</scope>
    <source>
        <strain evidence="3 4">173P27B1</strain>
        <strain evidence="2 5">46P58B1</strain>
    </source>
</reference>
<protein>
    <submittedName>
        <fullName evidence="2">Uncharacterized protein</fullName>
    </submittedName>
</protein>
<dbReference type="EMBL" id="RYER01000001">
    <property type="protein sequence ID" value="RUO17880.1"/>
    <property type="molecule type" value="Genomic_DNA"/>
</dbReference>
<dbReference type="Proteomes" id="UP000268436">
    <property type="component" value="Unassembled WGS sequence"/>
</dbReference>
<feature type="compositionally biased region" description="Basic and acidic residues" evidence="1">
    <location>
        <begin position="1"/>
        <end position="11"/>
    </location>
</feature>